<dbReference type="PANTHER" id="PTHR42924">
    <property type="entry name" value="EXONUCLEASE"/>
    <property type="match status" value="1"/>
</dbReference>
<evidence type="ECO:0000313" key="3">
    <source>
        <dbReference type="Proteomes" id="UP000706172"/>
    </source>
</evidence>
<dbReference type="EMBL" id="JACCQK010000441">
    <property type="protein sequence ID" value="MBG0779773.1"/>
    <property type="molecule type" value="Genomic_DNA"/>
</dbReference>
<proteinExistence type="predicted"/>
<organism evidence="2 3">
    <name type="scientific">Desulfotignum balticum</name>
    <dbReference type="NCBI Taxonomy" id="115781"/>
    <lineage>
        <taxon>Bacteria</taxon>
        <taxon>Pseudomonadati</taxon>
        <taxon>Thermodesulfobacteriota</taxon>
        <taxon>Desulfobacteria</taxon>
        <taxon>Desulfobacterales</taxon>
        <taxon>Desulfobacteraceae</taxon>
        <taxon>Desulfotignum</taxon>
    </lineage>
</organism>
<dbReference type="CDD" id="cd07438">
    <property type="entry name" value="PHP_HisPPase_AMP"/>
    <property type="match status" value="1"/>
</dbReference>
<dbReference type="Pfam" id="PF02811">
    <property type="entry name" value="PHP"/>
    <property type="match status" value="1"/>
</dbReference>
<gene>
    <name evidence="2" type="ORF">H0S81_07585</name>
</gene>
<dbReference type="GO" id="GO:0004534">
    <property type="term" value="F:5'-3' RNA exonuclease activity"/>
    <property type="evidence" value="ECO:0007669"/>
    <property type="project" value="TreeGrafter"/>
</dbReference>
<protein>
    <submittedName>
        <fullName evidence="2">PHP domain-containing protein</fullName>
    </submittedName>
</protein>
<evidence type="ECO:0000259" key="1">
    <source>
        <dbReference type="SMART" id="SM00481"/>
    </source>
</evidence>
<comment type="caution">
    <text evidence="2">The sequence shown here is derived from an EMBL/GenBank/DDBJ whole genome shotgun (WGS) entry which is preliminary data.</text>
</comment>
<sequence length="310" mass="34050">MQASGEKHRTHLIFADLHNHTQASDGDFTHGQLVARAKALGLKAIAITDHDTLKGIEPGLAAGEQTGIQVIPGVEVSVRFRRPFFTGTLHLLCYFSQKRLSDIKFVTEFETLMSKGRGEGLVRARIVRINEEFGPKGKTPLLARELVFQDIADYSANASRRHFALALSEKLGITEKETINRIIGNASPAYLPSGIELEDVARFMTQHPLLAVLAHPAAGSYPGNGHYKEVLPPIEIVETLLPEFLDAGLQGIEVFYPGHTKAFQEILLGWATRYDLVITGGSDCHDAFERPLGVAGITESLFRRFEAALV</sequence>
<dbReference type="GO" id="GO:0035312">
    <property type="term" value="F:5'-3' DNA exonuclease activity"/>
    <property type="evidence" value="ECO:0007669"/>
    <property type="project" value="TreeGrafter"/>
</dbReference>
<feature type="domain" description="Polymerase/histidinol phosphatase N-terminal" evidence="1">
    <location>
        <begin position="15"/>
        <end position="80"/>
    </location>
</feature>
<evidence type="ECO:0000313" key="2">
    <source>
        <dbReference type="EMBL" id="MBG0779773.1"/>
    </source>
</evidence>
<dbReference type="Gene3D" id="1.10.150.650">
    <property type="match status" value="1"/>
</dbReference>
<dbReference type="Gene3D" id="3.20.20.140">
    <property type="entry name" value="Metal-dependent hydrolases"/>
    <property type="match status" value="1"/>
</dbReference>
<dbReference type="InterPro" id="IPR004013">
    <property type="entry name" value="PHP_dom"/>
</dbReference>
<name>A0A931D0B1_9BACT</name>
<accession>A0A931D0B1</accession>
<dbReference type="InterPro" id="IPR052018">
    <property type="entry name" value="PHP_domain"/>
</dbReference>
<reference evidence="2" key="1">
    <citation type="submission" date="2020-07" db="EMBL/GenBank/DDBJ databases">
        <title>Severe corrosion of carbon steel in oil field produced water can be linked to methanogenic archaea containing a special type of NiFe hydrogenase.</title>
        <authorList>
            <person name="Lahme S."/>
            <person name="Mand J."/>
            <person name="Longwell J."/>
            <person name="Smith R."/>
            <person name="Enning D."/>
        </authorList>
    </citation>
    <scope>NUCLEOTIDE SEQUENCE</scope>
    <source>
        <strain evidence="2">MIC098Bin6</strain>
    </source>
</reference>
<dbReference type="SMART" id="SM00481">
    <property type="entry name" value="POLIIIAc"/>
    <property type="match status" value="1"/>
</dbReference>
<dbReference type="InterPro" id="IPR003141">
    <property type="entry name" value="Pol/His_phosphatase_N"/>
</dbReference>
<dbReference type="Proteomes" id="UP000706172">
    <property type="component" value="Unassembled WGS sequence"/>
</dbReference>
<dbReference type="AlphaFoldDB" id="A0A931D0B1"/>
<dbReference type="PANTHER" id="PTHR42924:SF3">
    <property type="entry name" value="POLYMERASE_HISTIDINOL PHOSPHATASE N-TERMINAL DOMAIN-CONTAINING PROTEIN"/>
    <property type="match status" value="1"/>
</dbReference>
<dbReference type="SUPFAM" id="SSF89550">
    <property type="entry name" value="PHP domain-like"/>
    <property type="match status" value="1"/>
</dbReference>
<dbReference type="InterPro" id="IPR016195">
    <property type="entry name" value="Pol/histidinol_Pase-like"/>
</dbReference>